<dbReference type="EMBL" id="PYAA01000044">
    <property type="protein sequence ID" value="RAN94247.1"/>
    <property type="molecule type" value="Genomic_DNA"/>
</dbReference>
<proteinExistence type="predicted"/>
<comment type="caution">
    <text evidence="5">The sequence shown here is derived from an EMBL/GenBank/DDBJ whole genome shotgun (WGS) entry which is preliminary data.</text>
</comment>
<dbReference type="RefSeq" id="WP_112589043.1">
    <property type="nucleotide sequence ID" value="NZ_PYAA01000044.1"/>
</dbReference>
<keyword evidence="1 3" id="KW-0732">Signal</keyword>
<evidence type="ECO:0000259" key="4">
    <source>
        <dbReference type="Pfam" id="PF11611"/>
    </source>
</evidence>
<protein>
    <recommendedName>
        <fullName evidence="4">DUF4352 domain-containing protein</fullName>
    </recommendedName>
</protein>
<reference evidence="5 6" key="1">
    <citation type="submission" date="2018-03" db="EMBL/GenBank/DDBJ databases">
        <title>Defining the species Micromonospora saelicesensis and Micromonospora noduli under the framework of genomics.</title>
        <authorList>
            <person name="Riesco R."/>
            <person name="Trujillo M.E."/>
        </authorList>
    </citation>
    <scope>NUCLEOTIDE SEQUENCE [LARGE SCALE GENOMIC DNA]</scope>
    <source>
        <strain evidence="5 6">LAH08</strain>
    </source>
</reference>
<dbReference type="InterPro" id="IPR029050">
    <property type="entry name" value="Immunoprotect_excell_Ig-like"/>
</dbReference>
<feature type="domain" description="DUF4352" evidence="4">
    <location>
        <begin position="57"/>
        <end position="180"/>
    </location>
</feature>
<dbReference type="PROSITE" id="PS51257">
    <property type="entry name" value="PROKAR_LIPOPROTEIN"/>
    <property type="match status" value="1"/>
</dbReference>
<feature type="compositionally biased region" description="Basic and acidic residues" evidence="2">
    <location>
        <begin position="44"/>
        <end position="53"/>
    </location>
</feature>
<feature type="compositionally biased region" description="Low complexity" evidence="2">
    <location>
        <begin position="20"/>
        <end position="41"/>
    </location>
</feature>
<dbReference type="AlphaFoldDB" id="A0A328N1S9"/>
<dbReference type="Gene3D" id="2.60.40.1240">
    <property type="match status" value="1"/>
</dbReference>
<evidence type="ECO:0000313" key="5">
    <source>
        <dbReference type="EMBL" id="RAN94247.1"/>
    </source>
</evidence>
<accession>A0A328N1S9</accession>
<gene>
    <name evidence="5" type="ORF">LAH08_06082</name>
</gene>
<organism evidence="5 6">
    <name type="scientific">Micromonospora noduli</name>
    <dbReference type="NCBI Taxonomy" id="709876"/>
    <lineage>
        <taxon>Bacteria</taxon>
        <taxon>Bacillati</taxon>
        <taxon>Actinomycetota</taxon>
        <taxon>Actinomycetes</taxon>
        <taxon>Micromonosporales</taxon>
        <taxon>Micromonosporaceae</taxon>
        <taxon>Micromonospora</taxon>
    </lineage>
</organism>
<feature type="chain" id="PRO_5038742065" description="DUF4352 domain-containing protein" evidence="3">
    <location>
        <begin position="24"/>
        <end position="186"/>
    </location>
</feature>
<sequence length="186" mass="19108">MRKTTTLALLATGLIALGCGSGAADKASDSSSDSKASSSSGDEGGAKAEEKPAKTAKIGQPARDGKFEFTVKSSKCGVAKIGSDMLGQKAQGQFCLVTVNVKNIGKEAQMFDGSSQKAYAADGTEYSADTGAAIYANKNAETFLNDINPGNQVNGVVVFDIPKNVKLTKLELHDSMFSGGVDVTLG</sequence>
<name>A0A328N1S9_9ACTN</name>
<dbReference type="InterPro" id="IPR029051">
    <property type="entry name" value="DUF4352"/>
</dbReference>
<evidence type="ECO:0000313" key="6">
    <source>
        <dbReference type="Proteomes" id="UP000248966"/>
    </source>
</evidence>
<evidence type="ECO:0000256" key="1">
    <source>
        <dbReference type="ARBA" id="ARBA00022729"/>
    </source>
</evidence>
<evidence type="ECO:0000256" key="2">
    <source>
        <dbReference type="SAM" id="MobiDB-lite"/>
    </source>
</evidence>
<feature type="signal peptide" evidence="3">
    <location>
        <begin position="1"/>
        <end position="23"/>
    </location>
</feature>
<feature type="region of interest" description="Disordered" evidence="2">
    <location>
        <begin position="20"/>
        <end position="61"/>
    </location>
</feature>
<dbReference type="Pfam" id="PF11611">
    <property type="entry name" value="DUF4352"/>
    <property type="match status" value="1"/>
</dbReference>
<evidence type="ECO:0000256" key="3">
    <source>
        <dbReference type="SAM" id="SignalP"/>
    </source>
</evidence>
<dbReference type="Proteomes" id="UP000248966">
    <property type="component" value="Unassembled WGS sequence"/>
</dbReference>